<dbReference type="InterPro" id="IPR058519">
    <property type="entry name" value="DUF8206"/>
</dbReference>
<dbReference type="InterPro" id="IPR027417">
    <property type="entry name" value="P-loop_NTPase"/>
</dbReference>
<reference evidence="6 7" key="1">
    <citation type="submission" date="2023-01" db="EMBL/GenBank/DDBJ databases">
        <title>Analysis of 21 Apiospora genomes using comparative genomics revels a genus with tremendous synthesis potential of carbohydrate active enzymes and secondary metabolites.</title>
        <authorList>
            <person name="Sorensen T."/>
        </authorList>
    </citation>
    <scope>NUCLEOTIDE SEQUENCE [LARGE SCALE GENOMIC DNA]</scope>
    <source>
        <strain evidence="6 7">CBS 83171</strain>
    </source>
</reference>
<feature type="region of interest" description="Disordered" evidence="2">
    <location>
        <begin position="1231"/>
        <end position="1294"/>
    </location>
</feature>
<evidence type="ECO:0000256" key="2">
    <source>
        <dbReference type="SAM" id="MobiDB-lite"/>
    </source>
</evidence>
<proteinExistence type="predicted"/>
<dbReference type="Pfam" id="PF24674">
    <property type="entry name" value="MACPF_SNTX"/>
    <property type="match status" value="1"/>
</dbReference>
<feature type="domain" description="SNTX MACPF/CDC-like" evidence="3">
    <location>
        <begin position="8"/>
        <end position="269"/>
    </location>
</feature>
<gene>
    <name evidence="6" type="ORF">PG996_007860</name>
</gene>
<dbReference type="Proteomes" id="UP001446871">
    <property type="component" value="Unassembled WGS sequence"/>
</dbReference>
<protein>
    <recommendedName>
        <fullName evidence="8">G domain-containing protein</fullName>
    </recommendedName>
</protein>
<accession>A0ABR1UWB3</accession>
<sequence>MTSELGHTRPALGQDADLGTLYDAHKDTFVGANIIRGDPTPAAISVEKIGSQRAQILASVTAQDRLSVFGVDNELAASLVAGSVLTSGSALYLHQPQQKESATEGAVHYEILTESVYLNIANPDLRDRITTDTLKNIRSTHIVTGITYGVKFILAARCASSDANLTQDDMPKRLSHIKTLLSQHESELSGSVGGLSPGSASQKPCIQGLDGLMFSMFSDFEGMKVLKKAKPATVELLIRQIPNLLDKTDHGRGVPLTYHLMPLEYLRMTHGLQIGPRLTVHKSPEWVLEELISIWEKWTNMENPIKNVMNEIDSIKFMFKEPGLRQTDKAGRQLEQALKAKGEFRLRVSSTLDKFRAGRCPIESLEGLMSEHLLSDFSPDKTWGIIAQAIERVGLRKDLATYGGKYHDYEGVQYAISASNSIYVLFFTEDMRRDAASWKESQDIIKRLLHRNPGDYNVAVAECQPNEVAFSRPRISYYSRGEVKIENMMESMDLVDQCFIRRDFKSDAPESLPAPQQRRLVRLPCPHSSCDNSLSHDWTCYHCRCIMEYHERFFYCECGRTRISSCSWQCNADVHGDKFVAYDPMELEPKLNALQSYKEMNTLILGESGVGKSTFINAFYNYMMFDTLDAAMDHERLEYAIPSSFTLQYANETDPDGGFVQCKVKIGNDAEEQDGSTGQSATQSPTVYRLQIGDRIVRLIDTPGIGDTRGEEFDKLNMSKVLSTLNRFSSLHGIMILVKPNNARLNVIFRFCVEELLTHLHREAVRNIVWGFTNTRQSNYTPGDTLSPLTTLLKKHEGLGLRLTTKKVFCFDSESFRCLAAQKQAGYTMDNLDDFRKSWDRSTRTTKTFLEHVESLEPHQVKSTLSINRAREVISQLTQPMADITDNIERTIRLNQDKIKELSSARSKGKSLEEALHFERIEIDDERLENPRTVCKHPDCVDLKEVAGVKRPIYKSFCHDPCTLSDVDEDVVGHASLVLCATIRSSTGCCYKCQHHWQQHLHIRYTQTERVVRDIDPDVQAKIAANASSVAVKKEATKALKKRVKDLETTLKEFQDAAIKFGLYLKKKSISPYNDAMIEYLDFLINDEKRQIAHCNANGVDVKKNEERLDALVQSRSNYEQRIKILEREMSKSDESYALLDEQGVDDQVQKLYNLKHFGKNLKAMREMVDWSKTAGFREQELRPRIAKNMSTLSWLSSPVANAASAVSNGLRGAVGAVSSAAGGLFGKRGANARSGVASQSPSSSRRQDSPIELEFKVEEEDSSGTYQPRGTKRGPAQAGLPTNPGRYNLRYKR</sequence>
<evidence type="ECO:0008006" key="8">
    <source>
        <dbReference type="Google" id="ProtNLM"/>
    </source>
</evidence>
<evidence type="ECO:0000259" key="3">
    <source>
        <dbReference type="Pfam" id="PF24674"/>
    </source>
</evidence>
<organism evidence="6 7">
    <name type="scientific">Apiospora saccharicola</name>
    <dbReference type="NCBI Taxonomy" id="335842"/>
    <lineage>
        <taxon>Eukaryota</taxon>
        <taxon>Fungi</taxon>
        <taxon>Dikarya</taxon>
        <taxon>Ascomycota</taxon>
        <taxon>Pezizomycotina</taxon>
        <taxon>Sordariomycetes</taxon>
        <taxon>Xylariomycetidae</taxon>
        <taxon>Amphisphaeriales</taxon>
        <taxon>Apiosporaceae</taxon>
        <taxon>Apiospora</taxon>
    </lineage>
</organism>
<evidence type="ECO:0000313" key="6">
    <source>
        <dbReference type="EMBL" id="KAK8063208.1"/>
    </source>
</evidence>
<dbReference type="InterPro" id="IPR056072">
    <property type="entry name" value="SNTX_MACPF/CDC-like_dom"/>
</dbReference>
<comment type="caution">
    <text evidence="6">The sequence shown here is derived from an EMBL/GenBank/DDBJ whole genome shotgun (WGS) entry which is preliminary data.</text>
</comment>
<dbReference type="EMBL" id="JAQQWM010000005">
    <property type="protein sequence ID" value="KAK8063208.1"/>
    <property type="molecule type" value="Genomic_DNA"/>
</dbReference>
<evidence type="ECO:0000313" key="7">
    <source>
        <dbReference type="Proteomes" id="UP001446871"/>
    </source>
</evidence>
<dbReference type="Pfam" id="PF26633">
    <property type="entry name" value="DUF8206"/>
    <property type="match status" value="1"/>
</dbReference>
<dbReference type="Gene3D" id="3.40.50.300">
    <property type="entry name" value="P-loop containing nucleotide triphosphate hydrolases"/>
    <property type="match status" value="1"/>
</dbReference>
<dbReference type="InterPro" id="IPR056073">
    <property type="entry name" value="DUF7656"/>
</dbReference>
<evidence type="ECO:0000259" key="4">
    <source>
        <dbReference type="Pfam" id="PF24676"/>
    </source>
</evidence>
<keyword evidence="7" id="KW-1185">Reference proteome</keyword>
<feature type="domain" description="DUF7656" evidence="4">
    <location>
        <begin position="403"/>
        <end position="491"/>
    </location>
</feature>
<name>A0ABR1UWB3_9PEZI</name>
<evidence type="ECO:0000259" key="5">
    <source>
        <dbReference type="Pfam" id="PF26633"/>
    </source>
</evidence>
<keyword evidence="1" id="KW-0175">Coiled coil</keyword>
<feature type="domain" description="DUF8206" evidence="5">
    <location>
        <begin position="928"/>
        <end position="1005"/>
    </location>
</feature>
<evidence type="ECO:0000256" key="1">
    <source>
        <dbReference type="SAM" id="Coils"/>
    </source>
</evidence>
<dbReference type="Pfam" id="PF24676">
    <property type="entry name" value="DUF7656"/>
    <property type="match status" value="1"/>
</dbReference>
<feature type="coiled-coil region" evidence="1">
    <location>
        <begin position="1102"/>
        <end position="1143"/>
    </location>
</feature>
<dbReference type="PANTHER" id="PTHR32046:SF11">
    <property type="entry name" value="IMMUNE-ASSOCIATED NUCLEOTIDE-BINDING PROTEIN 10-LIKE"/>
    <property type="match status" value="1"/>
</dbReference>
<dbReference type="PANTHER" id="PTHR32046">
    <property type="entry name" value="G DOMAIN-CONTAINING PROTEIN"/>
    <property type="match status" value="1"/>
</dbReference>
<dbReference type="SUPFAM" id="SSF52540">
    <property type="entry name" value="P-loop containing nucleoside triphosphate hydrolases"/>
    <property type="match status" value="1"/>
</dbReference>
<feature type="compositionally biased region" description="Basic and acidic residues" evidence="2">
    <location>
        <begin position="1246"/>
        <end position="1257"/>
    </location>
</feature>